<name>A0A0A3JBE6_9BACI</name>
<evidence type="ECO:0000259" key="1">
    <source>
        <dbReference type="Pfam" id="PF10026"/>
    </source>
</evidence>
<accession>A0A0A3JBE6</accession>
<feature type="domain" description="DUF2268" evidence="1">
    <location>
        <begin position="79"/>
        <end position="272"/>
    </location>
</feature>
<dbReference type="EMBL" id="JPVP01000056">
    <property type="protein sequence ID" value="KGR84332.1"/>
    <property type="molecule type" value="Genomic_DNA"/>
</dbReference>
<sequence>MAVKKTQRTLQKICKKGEGKPRTFIASIQRDVITKPLLALFPETPPEAIYYELLQNGLYEPRDSAELMDIVMQLEKKELWTLAEKEYNRLKKLWNGPEAEIYIYPLTRKRPSIGGSMANKNGVAYKNVLFLFVAPELTEHEFYALLAHEYHHICRIAFLGSSPAEHSLKESLVIEGMAEAAVEELYGEEWLSPWAQRYSEAEAKEIWKQHFVPALDNIGVGNHRPYLYGDRRRRIPPWGGYSTGYRLVKSYLEQNEAISQEKLYKLSSDEIINGSSFSERPE</sequence>
<keyword evidence="3" id="KW-1185">Reference proteome</keyword>
<dbReference type="eggNOG" id="COG5504">
    <property type="taxonomic scope" value="Bacteria"/>
</dbReference>
<organism evidence="2 3">
    <name type="scientific">Lysinibacillus odysseyi 34hs-1 = NBRC 100172</name>
    <dbReference type="NCBI Taxonomy" id="1220589"/>
    <lineage>
        <taxon>Bacteria</taxon>
        <taxon>Bacillati</taxon>
        <taxon>Bacillota</taxon>
        <taxon>Bacilli</taxon>
        <taxon>Bacillales</taxon>
        <taxon>Bacillaceae</taxon>
        <taxon>Lysinibacillus</taxon>
    </lineage>
</organism>
<comment type="caution">
    <text evidence="2">The sequence shown here is derived from an EMBL/GenBank/DDBJ whole genome shotgun (WGS) entry which is preliminary data.</text>
</comment>
<evidence type="ECO:0000313" key="3">
    <source>
        <dbReference type="Proteomes" id="UP000030437"/>
    </source>
</evidence>
<reference evidence="2 3" key="1">
    <citation type="submission" date="2014-02" db="EMBL/GenBank/DDBJ databases">
        <title>Draft genome sequence of Lysinibacillus odysseyi NBRC 100172.</title>
        <authorList>
            <person name="Zhang F."/>
            <person name="Wang G."/>
            <person name="Zhang L."/>
        </authorList>
    </citation>
    <scope>NUCLEOTIDE SEQUENCE [LARGE SCALE GENOMIC DNA]</scope>
    <source>
        <strain evidence="2 3">NBRC 100172</strain>
    </source>
</reference>
<dbReference type="RefSeq" id="WP_036154926.1">
    <property type="nucleotide sequence ID" value="NZ_AVCX01000005.1"/>
</dbReference>
<dbReference type="STRING" id="1220589.CD32_12105"/>
<dbReference type="Proteomes" id="UP000030437">
    <property type="component" value="Unassembled WGS sequence"/>
</dbReference>
<dbReference type="InterPro" id="IPR018728">
    <property type="entry name" value="DUF2268"/>
</dbReference>
<dbReference type="Pfam" id="PF10026">
    <property type="entry name" value="DUF2268"/>
    <property type="match status" value="1"/>
</dbReference>
<protein>
    <recommendedName>
        <fullName evidence="1">DUF2268 domain-containing protein</fullName>
    </recommendedName>
</protein>
<dbReference type="OrthoDB" id="2449457at2"/>
<evidence type="ECO:0000313" key="2">
    <source>
        <dbReference type="EMBL" id="KGR84332.1"/>
    </source>
</evidence>
<proteinExistence type="predicted"/>
<dbReference type="AlphaFoldDB" id="A0A0A3JBE6"/>
<gene>
    <name evidence="2" type="ORF">CD32_12105</name>
</gene>